<dbReference type="Proteomes" id="UP000626244">
    <property type="component" value="Unassembled WGS sequence"/>
</dbReference>
<name>A0A8J3AEM1_9BACI</name>
<reference evidence="2" key="1">
    <citation type="journal article" date="2019" name="Int. J. Syst. Evol. Microbiol.">
        <title>The Global Catalogue of Microorganisms (GCM) 10K type strain sequencing project: providing services to taxonomists for standard genome sequencing and annotation.</title>
        <authorList>
            <consortium name="The Broad Institute Genomics Platform"/>
            <consortium name="The Broad Institute Genome Sequencing Center for Infectious Disease"/>
            <person name="Wu L."/>
            <person name="Ma J."/>
        </authorList>
    </citation>
    <scope>NUCLEOTIDE SEQUENCE [LARGE SCALE GENOMIC DNA]</scope>
    <source>
        <strain evidence="2">CGMCC 1.14993</strain>
    </source>
</reference>
<comment type="caution">
    <text evidence="1">The sequence shown here is derived from an EMBL/GenBank/DDBJ whole genome shotgun (WGS) entry which is preliminary data.</text>
</comment>
<dbReference type="OrthoDB" id="2893685at2"/>
<dbReference type="EMBL" id="BMHB01000001">
    <property type="protein sequence ID" value="GGI12913.1"/>
    <property type="molecule type" value="Genomic_DNA"/>
</dbReference>
<evidence type="ECO:0000313" key="2">
    <source>
        <dbReference type="Proteomes" id="UP000626244"/>
    </source>
</evidence>
<proteinExistence type="predicted"/>
<accession>A0A8J3AEM1</accession>
<dbReference type="AlphaFoldDB" id="A0A8J3AEM1"/>
<gene>
    <name evidence="1" type="ORF">GCM10007380_15290</name>
</gene>
<sequence>MKFSLFIEAKNLEETKKFLDDFHKFADTQGCSFSVINIEKYWKIDEMYSVSLEAEEFTQTNLKTMLNHIASKWEEYPDELLASKTMDDCEIYISNLYMIVVYF</sequence>
<evidence type="ECO:0000313" key="1">
    <source>
        <dbReference type="EMBL" id="GGI12913.1"/>
    </source>
</evidence>
<dbReference type="RefSeq" id="WP_087997932.1">
    <property type="nucleotide sequence ID" value="NZ_BMHB01000001.1"/>
</dbReference>
<protein>
    <submittedName>
        <fullName evidence="1">Uncharacterized protein</fullName>
    </submittedName>
</protein>
<keyword evidence="2" id="KW-1185">Reference proteome</keyword>
<organism evidence="1 2">
    <name type="scientific">Gottfriedia solisilvae</name>
    <dbReference type="NCBI Taxonomy" id="1516104"/>
    <lineage>
        <taxon>Bacteria</taxon>
        <taxon>Bacillati</taxon>
        <taxon>Bacillota</taxon>
        <taxon>Bacilli</taxon>
        <taxon>Bacillales</taxon>
        <taxon>Bacillaceae</taxon>
        <taxon>Gottfriedia</taxon>
    </lineage>
</organism>